<keyword evidence="10 13" id="KW-0472">Membrane</keyword>
<dbReference type="Pfam" id="PF00069">
    <property type="entry name" value="Pkinase"/>
    <property type="match status" value="1"/>
</dbReference>
<dbReference type="InterPro" id="IPR001611">
    <property type="entry name" value="Leu-rich_rpt"/>
</dbReference>
<dbReference type="Pfam" id="PF13855">
    <property type="entry name" value="LRR_8"/>
    <property type="match status" value="1"/>
</dbReference>
<dbReference type="AlphaFoldDB" id="A0A9Q1JXH1"/>
<feature type="region of interest" description="Disordered" evidence="12">
    <location>
        <begin position="679"/>
        <end position="713"/>
    </location>
</feature>
<comment type="caution">
    <text evidence="15">The sequence shown here is derived from an EMBL/GenBank/DDBJ whole genome shotgun (WGS) entry which is preliminary data.</text>
</comment>
<keyword evidence="3" id="KW-0433">Leucine-rich repeat</keyword>
<dbReference type="InterPro" id="IPR000719">
    <property type="entry name" value="Prot_kinase_dom"/>
</dbReference>
<keyword evidence="6" id="KW-0677">Repeat</keyword>
<evidence type="ECO:0000256" key="9">
    <source>
        <dbReference type="ARBA" id="ARBA00022989"/>
    </source>
</evidence>
<dbReference type="GO" id="GO:0005524">
    <property type="term" value="F:ATP binding"/>
    <property type="evidence" value="ECO:0007669"/>
    <property type="project" value="UniProtKB-KW"/>
</dbReference>
<feature type="domain" description="Protein kinase" evidence="14">
    <location>
        <begin position="743"/>
        <end position="1021"/>
    </location>
</feature>
<evidence type="ECO:0000256" key="8">
    <source>
        <dbReference type="ARBA" id="ARBA00022840"/>
    </source>
</evidence>
<keyword evidence="8" id="KW-0067">ATP-binding</keyword>
<dbReference type="SMART" id="SM00364">
    <property type="entry name" value="LRR_BAC"/>
    <property type="match status" value="4"/>
</dbReference>
<dbReference type="InterPro" id="IPR011009">
    <property type="entry name" value="Kinase-like_dom_sf"/>
</dbReference>
<keyword evidence="11" id="KW-0675">Receptor</keyword>
<reference evidence="15" key="1">
    <citation type="submission" date="2022-04" db="EMBL/GenBank/DDBJ databases">
        <title>Carnegiea gigantea Genome sequencing and assembly v2.</title>
        <authorList>
            <person name="Copetti D."/>
            <person name="Sanderson M.J."/>
            <person name="Burquez A."/>
            <person name="Wojciechowski M.F."/>
        </authorList>
    </citation>
    <scope>NUCLEOTIDE SEQUENCE</scope>
    <source>
        <strain evidence="15">SGP5-SGP5p</strain>
        <tissue evidence="15">Aerial part</tissue>
    </source>
</reference>
<dbReference type="GO" id="GO:0009653">
    <property type="term" value="P:anatomical structure morphogenesis"/>
    <property type="evidence" value="ECO:0007669"/>
    <property type="project" value="UniProtKB-ARBA"/>
</dbReference>
<feature type="transmembrane region" description="Helical" evidence="13">
    <location>
        <begin position="576"/>
        <end position="597"/>
    </location>
</feature>
<accession>A0A9Q1JXH1</accession>
<dbReference type="PANTHER" id="PTHR48003">
    <property type="entry name" value="OS07G0626500 PROTEIN"/>
    <property type="match status" value="1"/>
</dbReference>
<evidence type="ECO:0000256" key="10">
    <source>
        <dbReference type="ARBA" id="ARBA00023136"/>
    </source>
</evidence>
<dbReference type="Gene3D" id="3.30.200.20">
    <property type="entry name" value="Phosphorylase Kinase, domain 1"/>
    <property type="match status" value="1"/>
</dbReference>
<keyword evidence="9 13" id="KW-1133">Transmembrane helix</keyword>
<dbReference type="Proteomes" id="UP001153076">
    <property type="component" value="Unassembled WGS sequence"/>
</dbReference>
<keyword evidence="5" id="KW-0732">Signal</keyword>
<dbReference type="Gene3D" id="1.10.510.10">
    <property type="entry name" value="Transferase(Phosphotransferase) domain 1"/>
    <property type="match status" value="1"/>
</dbReference>
<dbReference type="PROSITE" id="PS51450">
    <property type="entry name" value="LRR"/>
    <property type="match status" value="1"/>
</dbReference>
<name>A0A9Q1JXH1_9CARY</name>
<gene>
    <name evidence="15" type="ORF">Cgig2_026147</name>
</gene>
<dbReference type="EMBL" id="JAKOGI010000582">
    <property type="protein sequence ID" value="KAJ8432817.1"/>
    <property type="molecule type" value="Genomic_DNA"/>
</dbReference>
<dbReference type="InterPro" id="IPR013210">
    <property type="entry name" value="LRR_N_plant-typ"/>
</dbReference>
<evidence type="ECO:0000256" key="5">
    <source>
        <dbReference type="ARBA" id="ARBA00022729"/>
    </source>
</evidence>
<dbReference type="FunFam" id="3.80.10.10:FF:000400">
    <property type="entry name" value="Nuclear pore complex protein NUP107"/>
    <property type="match status" value="1"/>
</dbReference>
<dbReference type="SUPFAM" id="SSF52058">
    <property type="entry name" value="L domain-like"/>
    <property type="match status" value="2"/>
</dbReference>
<evidence type="ECO:0000256" key="11">
    <source>
        <dbReference type="ARBA" id="ARBA00023170"/>
    </source>
</evidence>
<dbReference type="SUPFAM" id="SSF56112">
    <property type="entry name" value="Protein kinase-like (PK-like)"/>
    <property type="match status" value="1"/>
</dbReference>
<evidence type="ECO:0000313" key="15">
    <source>
        <dbReference type="EMBL" id="KAJ8432817.1"/>
    </source>
</evidence>
<keyword evidence="7" id="KW-0547">Nucleotide-binding</keyword>
<dbReference type="GO" id="GO:0004672">
    <property type="term" value="F:protein kinase activity"/>
    <property type="evidence" value="ECO:0007669"/>
    <property type="project" value="InterPro"/>
</dbReference>
<evidence type="ECO:0000259" key="14">
    <source>
        <dbReference type="PROSITE" id="PS50011"/>
    </source>
</evidence>
<dbReference type="FunFam" id="3.80.10.10:FF:000095">
    <property type="entry name" value="LRR receptor-like serine/threonine-protein kinase GSO1"/>
    <property type="match status" value="1"/>
</dbReference>
<keyword evidence="2" id="KW-0597">Phosphoprotein</keyword>
<keyword evidence="4 13" id="KW-0812">Transmembrane</keyword>
<dbReference type="PANTHER" id="PTHR48003:SF5">
    <property type="entry name" value="OS07G0626500 PROTEIN"/>
    <property type="match status" value="1"/>
</dbReference>
<evidence type="ECO:0000256" key="7">
    <source>
        <dbReference type="ARBA" id="ARBA00022741"/>
    </source>
</evidence>
<dbReference type="Pfam" id="PF00560">
    <property type="entry name" value="LRR_1"/>
    <property type="match status" value="7"/>
</dbReference>
<evidence type="ECO:0000256" key="3">
    <source>
        <dbReference type="ARBA" id="ARBA00022614"/>
    </source>
</evidence>
<evidence type="ECO:0000256" key="6">
    <source>
        <dbReference type="ARBA" id="ARBA00022737"/>
    </source>
</evidence>
<evidence type="ECO:0000256" key="4">
    <source>
        <dbReference type="ARBA" id="ARBA00022692"/>
    </source>
</evidence>
<dbReference type="Gene3D" id="3.80.10.10">
    <property type="entry name" value="Ribonuclease Inhibitor"/>
    <property type="match status" value="2"/>
</dbReference>
<comment type="subcellular location">
    <subcellularLocation>
        <location evidence="1">Membrane</location>
        <topology evidence="1">Single-pass membrane protein</topology>
    </subcellularLocation>
</comment>
<dbReference type="OrthoDB" id="5789657at2759"/>
<dbReference type="Pfam" id="PF08263">
    <property type="entry name" value="LRRNT_2"/>
    <property type="match status" value="1"/>
</dbReference>
<dbReference type="InterPro" id="IPR053059">
    <property type="entry name" value="Inactive_SerThr-Kinase_ABA"/>
</dbReference>
<dbReference type="FunFam" id="3.30.200.20:FF:000486">
    <property type="entry name" value="Leucine-rich repeat receptor-like protein kinase"/>
    <property type="match status" value="1"/>
</dbReference>
<dbReference type="PRINTS" id="PR00019">
    <property type="entry name" value="LEURICHRPT"/>
</dbReference>
<sequence>MFTASVTKSSTAVGSGVFSIFSLFILIVAAPCLVLCSTSDELRALLEFKKGIHHDPFGKITNTWNHTAISTTADLDSCPNSFFGVICDVNSNSVAAIVLDRLNLTGELKFSTLLGLKMLKKLSLIGNSFTGRLVPQLGTMSSLQHLDLSNNQFLGSIPDRIHDLWNLEYLNLSNNQFSGGYPSGIRNLQQLKVLDMHSNGLWGDVGVFFSELGNVEFVDLSCNSFSGVLPGNPMNVSTLGNTVRHLNLSRNLLGGRFLRNDTLALFRSLEVLDLGGNKIGGELPPFGAMLNLKVLRLGNNQLFGAIPAEPLATSIPLQELDLSGNGFSGSINAINSTTLEILDLSSNRLTGEFPEFSSQSRLTTLRMSNNSLEGSLPSEWLSFSRLCEIDLSANSFVGPIPPSLFSLNLMHINLSGNRFNGAIPFPESKVGELLVEPIFAPLEFLDLSDNSLTGGLSAQIGSMRRLRLLNLAKNGLSGHIPRSLANIGGLESLDLSNNHLEGHLPDKLPSSLKVLNVTYNDLSGSVPESLRRFPLSSFRPGNEKLVIPGTTGSQYGGSGYSSGSSGPHGSKAGVKVAIILASIGAALMIVFVSLAYYRAHLRGFYGRNKLSGAASGTDVKLGIFAGPSLFKFRAVSEPAQSSMSFSNDLLLTPNSRSLSGQAVLVPGTAEHPTEVVRSGASYMKPNLPDNPIMTSARKSSPGSPLSESSEQPVTFDVYSPDRFAGELYFLDPSLSFTSEQLSRAPAEVLGRSSHGTLYKATLDGGPLLAVKWLRVGLVKNKREFAKEVKKIGSIRHPNIVPVRAYYWGPREQERLVLSDYIPGESLAAHLYESTPRRYSRLSFSHRLRVAVDIARSLVFLHDRGMVHGNLKPTNILLAGPDFSVCLSDFSLHRLMTPDGISEHILNLGALGYCAPELSSTSKPLPTFRADVYALGVIIMELLTRRSAGDIISGQSGAVDLPDWVRLYDQEGRRMDCIDRDIAGGQEPSKVMDDMLGISIRCILPVNERPNIRQVFEDLCSLSG</sequence>
<evidence type="ECO:0000256" key="2">
    <source>
        <dbReference type="ARBA" id="ARBA00022553"/>
    </source>
</evidence>
<dbReference type="GO" id="GO:0016020">
    <property type="term" value="C:membrane"/>
    <property type="evidence" value="ECO:0007669"/>
    <property type="project" value="UniProtKB-SubCell"/>
</dbReference>
<dbReference type="InterPro" id="IPR032675">
    <property type="entry name" value="LRR_dom_sf"/>
</dbReference>
<evidence type="ECO:0000256" key="13">
    <source>
        <dbReference type="SAM" id="Phobius"/>
    </source>
</evidence>
<evidence type="ECO:0000313" key="16">
    <source>
        <dbReference type="Proteomes" id="UP001153076"/>
    </source>
</evidence>
<feature type="transmembrane region" description="Helical" evidence="13">
    <location>
        <begin position="12"/>
        <end position="36"/>
    </location>
</feature>
<evidence type="ECO:0000256" key="12">
    <source>
        <dbReference type="SAM" id="MobiDB-lite"/>
    </source>
</evidence>
<dbReference type="Pfam" id="PF13516">
    <property type="entry name" value="LRR_6"/>
    <property type="match status" value="1"/>
</dbReference>
<dbReference type="PROSITE" id="PS50011">
    <property type="entry name" value="PROTEIN_KINASE_DOM"/>
    <property type="match status" value="1"/>
</dbReference>
<proteinExistence type="predicted"/>
<dbReference type="GO" id="GO:0099402">
    <property type="term" value="P:plant organ development"/>
    <property type="evidence" value="ECO:0007669"/>
    <property type="project" value="UniProtKB-ARBA"/>
</dbReference>
<protein>
    <recommendedName>
        <fullName evidence="14">Protein kinase domain-containing protein</fullName>
    </recommendedName>
</protein>
<feature type="compositionally biased region" description="Low complexity" evidence="12">
    <location>
        <begin position="699"/>
        <end position="710"/>
    </location>
</feature>
<evidence type="ECO:0000256" key="1">
    <source>
        <dbReference type="ARBA" id="ARBA00004167"/>
    </source>
</evidence>
<keyword evidence="16" id="KW-1185">Reference proteome</keyword>
<organism evidence="15 16">
    <name type="scientific">Carnegiea gigantea</name>
    <dbReference type="NCBI Taxonomy" id="171969"/>
    <lineage>
        <taxon>Eukaryota</taxon>
        <taxon>Viridiplantae</taxon>
        <taxon>Streptophyta</taxon>
        <taxon>Embryophyta</taxon>
        <taxon>Tracheophyta</taxon>
        <taxon>Spermatophyta</taxon>
        <taxon>Magnoliopsida</taxon>
        <taxon>eudicotyledons</taxon>
        <taxon>Gunneridae</taxon>
        <taxon>Pentapetalae</taxon>
        <taxon>Caryophyllales</taxon>
        <taxon>Cactineae</taxon>
        <taxon>Cactaceae</taxon>
        <taxon>Cactoideae</taxon>
        <taxon>Echinocereeae</taxon>
        <taxon>Carnegiea</taxon>
    </lineage>
</organism>